<gene>
    <name evidence="3" type="ORF">ELE36_16065</name>
</gene>
<keyword evidence="4" id="KW-1185">Reference proteome</keyword>
<name>A0A411HMP5_9GAMM</name>
<dbReference type="OrthoDB" id="7062037at2"/>
<evidence type="ECO:0000313" key="3">
    <source>
        <dbReference type="EMBL" id="QBB71746.1"/>
    </source>
</evidence>
<evidence type="ECO:0000313" key="4">
    <source>
        <dbReference type="Proteomes" id="UP000291562"/>
    </source>
</evidence>
<evidence type="ECO:0000256" key="1">
    <source>
        <dbReference type="SAM" id="SignalP"/>
    </source>
</evidence>
<feature type="domain" description="DUF4426" evidence="2">
    <location>
        <begin position="29"/>
        <end position="147"/>
    </location>
</feature>
<dbReference type="RefSeq" id="WP_129835058.1">
    <property type="nucleotide sequence ID" value="NZ_CP035704.1"/>
</dbReference>
<feature type="signal peptide" evidence="1">
    <location>
        <begin position="1"/>
        <end position="25"/>
    </location>
</feature>
<dbReference type="KEGG" id="xbc:ELE36_16065"/>
<dbReference type="Gene3D" id="2.60.40.3340">
    <property type="entry name" value="Domain of unknown function DUF4426"/>
    <property type="match status" value="1"/>
</dbReference>
<sequence length="151" mass="16893">MRILLKLFFCNVFVVGLFAPARSHAEQLQEFGDYIVYYNALSADMLPDSVAKQYGFMHSARTGLLNIAVQKKGSTPQPQAVSAQITGTATPLLGQSLPIRFREIKEDDGTVYYLGEFPVSARDTYRMVLSITPAGREQPYELKFSKEYVGE</sequence>
<dbReference type="AlphaFoldDB" id="A0A411HMP5"/>
<organism evidence="3 4">
    <name type="scientific">Pseudolysobacter antarcticus</name>
    <dbReference type="NCBI Taxonomy" id="2511995"/>
    <lineage>
        <taxon>Bacteria</taxon>
        <taxon>Pseudomonadati</taxon>
        <taxon>Pseudomonadota</taxon>
        <taxon>Gammaproteobacteria</taxon>
        <taxon>Lysobacterales</taxon>
        <taxon>Rhodanobacteraceae</taxon>
        <taxon>Pseudolysobacter</taxon>
    </lineage>
</organism>
<keyword evidence="1" id="KW-0732">Signal</keyword>
<reference evidence="3 4" key="1">
    <citation type="submission" date="2019-01" db="EMBL/GenBank/DDBJ databases">
        <title>Pseudolysobacter antarctica gen. nov., sp. nov., isolated from Fildes Peninsula, Antarctica.</title>
        <authorList>
            <person name="Wei Z."/>
            <person name="Peng F."/>
        </authorList>
    </citation>
    <scope>NUCLEOTIDE SEQUENCE [LARGE SCALE GENOMIC DNA]</scope>
    <source>
        <strain evidence="3 4">AQ6-296</strain>
    </source>
</reference>
<protein>
    <submittedName>
        <fullName evidence="3">DUF4426 domain-containing protein</fullName>
    </submittedName>
</protein>
<proteinExistence type="predicted"/>
<accession>A0A411HMP5</accession>
<evidence type="ECO:0000259" key="2">
    <source>
        <dbReference type="Pfam" id="PF14467"/>
    </source>
</evidence>
<dbReference type="Proteomes" id="UP000291562">
    <property type="component" value="Chromosome"/>
</dbReference>
<dbReference type="InterPro" id="IPR025218">
    <property type="entry name" value="DUF4426"/>
</dbReference>
<feature type="chain" id="PRO_5019364338" evidence="1">
    <location>
        <begin position="26"/>
        <end position="151"/>
    </location>
</feature>
<dbReference type="EMBL" id="CP035704">
    <property type="protein sequence ID" value="QBB71746.1"/>
    <property type="molecule type" value="Genomic_DNA"/>
</dbReference>
<dbReference type="Pfam" id="PF14467">
    <property type="entry name" value="DUF4426"/>
    <property type="match status" value="1"/>
</dbReference>